<gene>
    <name evidence="1" type="ORF">MA16_Dca020772</name>
</gene>
<dbReference type="Pfam" id="PF14223">
    <property type="entry name" value="Retrotran_gag_2"/>
    <property type="match status" value="1"/>
</dbReference>
<dbReference type="AlphaFoldDB" id="A0A2I0WDN9"/>
<evidence type="ECO:0000313" key="1">
    <source>
        <dbReference type="EMBL" id="PKU73773.1"/>
    </source>
</evidence>
<name>A0A2I0WDN9_9ASPA</name>
<protein>
    <submittedName>
        <fullName evidence="1">Retrovirus-related Pol polyprotein from transposon TNT 1-94</fullName>
    </submittedName>
</protein>
<dbReference type="EMBL" id="KZ502726">
    <property type="protein sequence ID" value="PKU73773.1"/>
    <property type="molecule type" value="Genomic_DNA"/>
</dbReference>
<dbReference type="Proteomes" id="UP000233837">
    <property type="component" value="Unassembled WGS sequence"/>
</dbReference>
<sequence>MKQRLYILQMRHYITIDEHLNDFTKLLADLLNLDKEVKDEDKAICLLNSLPDEYENFKMTLIQE</sequence>
<keyword evidence="2" id="KW-1185">Reference proteome</keyword>
<accession>A0A2I0WDN9</accession>
<reference evidence="1 2" key="2">
    <citation type="journal article" date="2017" name="Nature">
        <title>The Apostasia genome and the evolution of orchids.</title>
        <authorList>
            <person name="Zhang G.Q."/>
            <person name="Liu K.W."/>
            <person name="Li Z."/>
            <person name="Lohaus R."/>
            <person name="Hsiao Y.Y."/>
            <person name="Niu S.C."/>
            <person name="Wang J.Y."/>
            <person name="Lin Y.C."/>
            <person name="Xu Q."/>
            <person name="Chen L.J."/>
            <person name="Yoshida K."/>
            <person name="Fujiwara S."/>
            <person name="Wang Z.W."/>
            <person name="Zhang Y.Q."/>
            <person name="Mitsuda N."/>
            <person name="Wang M."/>
            <person name="Liu G.H."/>
            <person name="Pecoraro L."/>
            <person name="Huang H.X."/>
            <person name="Xiao X.J."/>
            <person name="Lin M."/>
            <person name="Wu X.Y."/>
            <person name="Wu W.L."/>
            <person name="Chen Y.Y."/>
            <person name="Chang S.B."/>
            <person name="Sakamoto S."/>
            <person name="Ohme-Takagi M."/>
            <person name="Yagi M."/>
            <person name="Zeng S.J."/>
            <person name="Shen C.Y."/>
            <person name="Yeh C.M."/>
            <person name="Luo Y.B."/>
            <person name="Tsai W.C."/>
            <person name="Van de Peer Y."/>
            <person name="Liu Z.J."/>
        </authorList>
    </citation>
    <scope>NUCLEOTIDE SEQUENCE [LARGE SCALE GENOMIC DNA]</scope>
    <source>
        <tissue evidence="1">The whole plant</tissue>
    </source>
</reference>
<evidence type="ECO:0000313" key="2">
    <source>
        <dbReference type="Proteomes" id="UP000233837"/>
    </source>
</evidence>
<reference evidence="1 2" key="1">
    <citation type="journal article" date="2016" name="Sci. Rep.">
        <title>The Dendrobium catenatum Lindl. genome sequence provides insights into polysaccharide synthase, floral development and adaptive evolution.</title>
        <authorList>
            <person name="Zhang G.Q."/>
            <person name="Xu Q."/>
            <person name="Bian C."/>
            <person name="Tsai W.C."/>
            <person name="Yeh C.M."/>
            <person name="Liu K.W."/>
            <person name="Yoshida K."/>
            <person name="Zhang L.S."/>
            <person name="Chang S.B."/>
            <person name="Chen F."/>
            <person name="Shi Y."/>
            <person name="Su Y.Y."/>
            <person name="Zhang Y.Q."/>
            <person name="Chen L.J."/>
            <person name="Yin Y."/>
            <person name="Lin M."/>
            <person name="Huang H."/>
            <person name="Deng H."/>
            <person name="Wang Z.W."/>
            <person name="Zhu S.L."/>
            <person name="Zhao X."/>
            <person name="Deng C."/>
            <person name="Niu S.C."/>
            <person name="Huang J."/>
            <person name="Wang M."/>
            <person name="Liu G.H."/>
            <person name="Yang H.J."/>
            <person name="Xiao X.J."/>
            <person name="Hsiao Y.Y."/>
            <person name="Wu W.L."/>
            <person name="Chen Y.Y."/>
            <person name="Mitsuda N."/>
            <person name="Ohme-Takagi M."/>
            <person name="Luo Y.B."/>
            <person name="Van de Peer Y."/>
            <person name="Liu Z.J."/>
        </authorList>
    </citation>
    <scope>NUCLEOTIDE SEQUENCE [LARGE SCALE GENOMIC DNA]</scope>
    <source>
        <tissue evidence="1">The whole plant</tissue>
    </source>
</reference>
<proteinExistence type="predicted"/>
<organism evidence="1 2">
    <name type="scientific">Dendrobium catenatum</name>
    <dbReference type="NCBI Taxonomy" id="906689"/>
    <lineage>
        <taxon>Eukaryota</taxon>
        <taxon>Viridiplantae</taxon>
        <taxon>Streptophyta</taxon>
        <taxon>Embryophyta</taxon>
        <taxon>Tracheophyta</taxon>
        <taxon>Spermatophyta</taxon>
        <taxon>Magnoliopsida</taxon>
        <taxon>Liliopsida</taxon>
        <taxon>Asparagales</taxon>
        <taxon>Orchidaceae</taxon>
        <taxon>Epidendroideae</taxon>
        <taxon>Malaxideae</taxon>
        <taxon>Dendrobiinae</taxon>
        <taxon>Dendrobium</taxon>
    </lineage>
</organism>